<dbReference type="RefSeq" id="WP_094908876.1">
    <property type="nucleotide sequence ID" value="NZ_BJUN01000020.1"/>
</dbReference>
<dbReference type="EMBL" id="BJUN01000020">
    <property type="protein sequence ID" value="GEK59829.1"/>
    <property type="molecule type" value="Genomic_DNA"/>
</dbReference>
<keyword evidence="2" id="KW-1185">Reference proteome</keyword>
<organism evidence="1 2">
    <name type="scientific">Marinococcus halophilus</name>
    <dbReference type="NCBI Taxonomy" id="1371"/>
    <lineage>
        <taxon>Bacteria</taxon>
        <taxon>Bacillati</taxon>
        <taxon>Bacillota</taxon>
        <taxon>Bacilli</taxon>
        <taxon>Bacillales</taxon>
        <taxon>Bacillaceae</taxon>
        <taxon>Marinococcus</taxon>
    </lineage>
</organism>
<dbReference type="AlphaFoldDB" id="A0A510Y902"/>
<name>A0A510Y902_MARHA</name>
<comment type="caution">
    <text evidence="1">The sequence shown here is derived from an EMBL/GenBank/DDBJ whole genome shotgun (WGS) entry which is preliminary data.</text>
</comment>
<protein>
    <submittedName>
        <fullName evidence="1">Uncharacterized protein</fullName>
    </submittedName>
</protein>
<gene>
    <name evidence="1" type="ORF">MHA01_27340</name>
</gene>
<dbReference type="Proteomes" id="UP000321051">
    <property type="component" value="Unassembled WGS sequence"/>
</dbReference>
<proteinExistence type="predicted"/>
<reference evidence="1 2" key="1">
    <citation type="submission" date="2019-07" db="EMBL/GenBank/DDBJ databases">
        <title>Whole genome shotgun sequence of Marinococcus halophilus NBRC 102359.</title>
        <authorList>
            <person name="Hosoyama A."/>
            <person name="Uohara A."/>
            <person name="Ohji S."/>
            <person name="Ichikawa N."/>
        </authorList>
    </citation>
    <scope>NUCLEOTIDE SEQUENCE [LARGE SCALE GENOMIC DNA]</scope>
    <source>
        <strain evidence="1 2">NBRC 102359</strain>
    </source>
</reference>
<accession>A0A510Y902</accession>
<evidence type="ECO:0000313" key="1">
    <source>
        <dbReference type="EMBL" id="GEK59829.1"/>
    </source>
</evidence>
<evidence type="ECO:0000313" key="2">
    <source>
        <dbReference type="Proteomes" id="UP000321051"/>
    </source>
</evidence>
<sequence>MKQKCFLALKTMRGGEQQEGREINIISPGDTVTAAGMDMAVDSADISSSEENADSEMKALLKVILSETNQNGESKTLSQEETSYFALCAYSVGSLFFMRLESG</sequence>